<feature type="compositionally biased region" description="Polar residues" evidence="1">
    <location>
        <begin position="9"/>
        <end position="18"/>
    </location>
</feature>
<evidence type="ECO:0000313" key="3">
    <source>
        <dbReference type="Proteomes" id="UP001365542"/>
    </source>
</evidence>
<dbReference type="Proteomes" id="UP001365542">
    <property type="component" value="Unassembled WGS sequence"/>
</dbReference>
<comment type="caution">
    <text evidence="2">The sequence shown here is derived from an EMBL/GenBank/DDBJ whole genome shotgun (WGS) entry which is preliminary data.</text>
</comment>
<feature type="region of interest" description="Disordered" evidence="1">
    <location>
        <begin position="125"/>
        <end position="156"/>
    </location>
</feature>
<feature type="compositionally biased region" description="Acidic residues" evidence="1">
    <location>
        <begin position="195"/>
        <end position="206"/>
    </location>
</feature>
<organism evidence="2 3">
    <name type="scientific">Orbilia ellipsospora</name>
    <dbReference type="NCBI Taxonomy" id="2528407"/>
    <lineage>
        <taxon>Eukaryota</taxon>
        <taxon>Fungi</taxon>
        <taxon>Dikarya</taxon>
        <taxon>Ascomycota</taxon>
        <taxon>Pezizomycotina</taxon>
        <taxon>Orbiliomycetes</taxon>
        <taxon>Orbiliales</taxon>
        <taxon>Orbiliaceae</taxon>
        <taxon>Orbilia</taxon>
    </lineage>
</organism>
<feature type="region of interest" description="Disordered" evidence="1">
    <location>
        <begin position="1"/>
        <end position="46"/>
    </location>
</feature>
<evidence type="ECO:0000256" key="1">
    <source>
        <dbReference type="SAM" id="MobiDB-lite"/>
    </source>
</evidence>
<sequence>MNDMKSFRSPRNSAQRSGFLTGGGWFADQRGPSSSKEGREFKEPLTVGRGAKHVFINDENTSPNADVESMDRKIQDVVGRAWAEIKTVEEALRFGNLTSEDLQSLEEDRSRLMAEPTMLKEVHQEWRVRLSTDQGEPGEGERVEGDGSPEGKGKAEAKLAGFRAQVLAHNHRQRTPIRPRFPEATIRAGPMNENPTEEDPTAEEVFPDEDLIVFTGEQRQRADDWIGTLPGEFVWQGIRPPSPYVVPPLPAW</sequence>
<name>A0AAV9X1E0_9PEZI</name>
<protein>
    <submittedName>
        <fullName evidence="2">Uncharacterized protein</fullName>
    </submittedName>
</protein>
<dbReference type="AlphaFoldDB" id="A0AAV9X1E0"/>
<dbReference type="EMBL" id="JAVHJO010000012">
    <property type="protein sequence ID" value="KAK6531725.1"/>
    <property type="molecule type" value="Genomic_DNA"/>
</dbReference>
<proteinExistence type="predicted"/>
<feature type="compositionally biased region" description="Basic and acidic residues" evidence="1">
    <location>
        <begin position="139"/>
        <end position="156"/>
    </location>
</feature>
<accession>A0AAV9X1E0</accession>
<feature type="region of interest" description="Disordered" evidence="1">
    <location>
        <begin position="168"/>
        <end position="206"/>
    </location>
</feature>
<gene>
    <name evidence="2" type="ORF">TWF694_002900</name>
</gene>
<reference evidence="2 3" key="1">
    <citation type="submission" date="2019-10" db="EMBL/GenBank/DDBJ databases">
        <authorList>
            <person name="Palmer J.M."/>
        </authorList>
    </citation>
    <scope>NUCLEOTIDE SEQUENCE [LARGE SCALE GENOMIC DNA]</scope>
    <source>
        <strain evidence="2 3">TWF694</strain>
    </source>
</reference>
<keyword evidence="3" id="KW-1185">Reference proteome</keyword>
<evidence type="ECO:0000313" key="2">
    <source>
        <dbReference type="EMBL" id="KAK6531725.1"/>
    </source>
</evidence>